<evidence type="ECO:0000256" key="1">
    <source>
        <dbReference type="ARBA" id="ARBA00023015"/>
    </source>
</evidence>
<feature type="domain" description="HTH myb-type" evidence="7">
    <location>
        <begin position="134"/>
        <end position="188"/>
    </location>
</feature>
<accession>A0A8S1R7Z4</accession>
<dbReference type="OrthoDB" id="2143914at2759"/>
<feature type="region of interest" description="Disordered" evidence="5">
    <location>
        <begin position="1"/>
        <end position="24"/>
    </location>
</feature>
<dbReference type="GO" id="GO:0001006">
    <property type="term" value="F:RNA polymerase III type 3 promoter sequence-specific DNA binding"/>
    <property type="evidence" value="ECO:0007669"/>
    <property type="project" value="TreeGrafter"/>
</dbReference>
<evidence type="ECO:0000313" key="8">
    <source>
        <dbReference type="EMBL" id="CAD8123504.1"/>
    </source>
</evidence>
<proteinExistence type="predicted"/>
<dbReference type="InterPro" id="IPR051575">
    <property type="entry name" value="Myb-like_DNA-bd"/>
</dbReference>
<feature type="domain" description="HTH myb-type" evidence="7">
    <location>
        <begin position="84"/>
        <end position="133"/>
    </location>
</feature>
<evidence type="ECO:0000256" key="3">
    <source>
        <dbReference type="ARBA" id="ARBA00023163"/>
    </source>
</evidence>
<dbReference type="EMBL" id="CAJJDN010000145">
    <property type="protein sequence ID" value="CAD8123504.1"/>
    <property type="molecule type" value="Genomic_DNA"/>
</dbReference>
<evidence type="ECO:0008006" key="10">
    <source>
        <dbReference type="Google" id="ProtNLM"/>
    </source>
</evidence>
<evidence type="ECO:0000259" key="7">
    <source>
        <dbReference type="PROSITE" id="PS51294"/>
    </source>
</evidence>
<gene>
    <name evidence="8" type="ORF">PSON_ATCC_30995.1.T1450050</name>
</gene>
<comment type="caution">
    <text evidence="8">The sequence shown here is derived from an EMBL/GenBank/DDBJ whole genome shotgun (WGS) entry which is preliminary data.</text>
</comment>
<reference evidence="8" key="1">
    <citation type="submission" date="2021-01" db="EMBL/GenBank/DDBJ databases">
        <authorList>
            <consortium name="Genoscope - CEA"/>
            <person name="William W."/>
        </authorList>
    </citation>
    <scope>NUCLEOTIDE SEQUENCE</scope>
</reference>
<dbReference type="PROSITE" id="PS50090">
    <property type="entry name" value="MYB_LIKE"/>
    <property type="match status" value="3"/>
</dbReference>
<feature type="domain" description="Myb-like" evidence="6">
    <location>
        <begin position="134"/>
        <end position="184"/>
    </location>
</feature>
<sequence length="259" mass="31268">MRLQSKSGEQILKNKAKNDKESYKKKEFSISLRKKWSLEEDKKLTTYTTLYGHHWLKVAQQMEERNASQCCQRWKRIKKCLGFKPNKAKRWTQNEDDALLRIFKEIGPQWNAIARQMKIKTGKQVRRRYKNFLDPNLNHGPINEAEDERIFQNYLKYGSQWSKIAQEMPGRSENMVKNRFYSYIKEKYLNQPNLYFKVKPLDQENLSKGSNIFHQFKHESQEQRHLQDIFNDSNEIVDNNQSSFFWNQESKAQIHYLFK</sequence>
<keyword evidence="9" id="KW-1185">Reference proteome</keyword>
<name>A0A8S1R7Z4_9CILI</name>
<dbReference type="GO" id="GO:0042795">
    <property type="term" value="P:snRNA transcription by RNA polymerase II"/>
    <property type="evidence" value="ECO:0007669"/>
    <property type="project" value="TreeGrafter"/>
</dbReference>
<dbReference type="Proteomes" id="UP000692954">
    <property type="component" value="Unassembled WGS sequence"/>
</dbReference>
<protein>
    <recommendedName>
        <fullName evidence="10">Myb-like DNA-binding domain containing protein</fullName>
    </recommendedName>
</protein>
<keyword evidence="4" id="KW-0539">Nucleus</keyword>
<evidence type="ECO:0000256" key="4">
    <source>
        <dbReference type="ARBA" id="ARBA00023242"/>
    </source>
</evidence>
<feature type="domain" description="Myb-like" evidence="6">
    <location>
        <begin position="33"/>
        <end position="78"/>
    </location>
</feature>
<dbReference type="Pfam" id="PF00249">
    <property type="entry name" value="Myb_DNA-binding"/>
    <property type="match status" value="1"/>
</dbReference>
<evidence type="ECO:0000256" key="2">
    <source>
        <dbReference type="ARBA" id="ARBA00023125"/>
    </source>
</evidence>
<dbReference type="PANTHER" id="PTHR46621:SF1">
    <property type="entry name" value="SNRNA-ACTIVATING PROTEIN COMPLEX SUBUNIT 4"/>
    <property type="match status" value="1"/>
</dbReference>
<dbReference type="InterPro" id="IPR017930">
    <property type="entry name" value="Myb_dom"/>
</dbReference>
<evidence type="ECO:0000313" key="9">
    <source>
        <dbReference type="Proteomes" id="UP000692954"/>
    </source>
</evidence>
<dbReference type="GO" id="GO:0019185">
    <property type="term" value="C:snRNA-activating protein complex"/>
    <property type="evidence" value="ECO:0007669"/>
    <property type="project" value="TreeGrafter"/>
</dbReference>
<dbReference type="SMART" id="SM00717">
    <property type="entry name" value="SANT"/>
    <property type="match status" value="3"/>
</dbReference>
<dbReference type="Pfam" id="PF13921">
    <property type="entry name" value="Myb_DNA-bind_6"/>
    <property type="match status" value="1"/>
</dbReference>
<dbReference type="GO" id="GO:0000978">
    <property type="term" value="F:RNA polymerase II cis-regulatory region sequence-specific DNA binding"/>
    <property type="evidence" value="ECO:0007669"/>
    <property type="project" value="TreeGrafter"/>
</dbReference>
<evidence type="ECO:0000256" key="5">
    <source>
        <dbReference type="SAM" id="MobiDB-lite"/>
    </source>
</evidence>
<dbReference type="AlphaFoldDB" id="A0A8S1R7Z4"/>
<dbReference type="GO" id="GO:0042796">
    <property type="term" value="P:snRNA transcription by RNA polymerase III"/>
    <property type="evidence" value="ECO:0007669"/>
    <property type="project" value="TreeGrafter"/>
</dbReference>
<feature type="domain" description="HTH myb-type" evidence="7">
    <location>
        <begin position="33"/>
        <end position="82"/>
    </location>
</feature>
<dbReference type="PROSITE" id="PS51294">
    <property type="entry name" value="HTH_MYB"/>
    <property type="match status" value="3"/>
</dbReference>
<evidence type="ECO:0000259" key="6">
    <source>
        <dbReference type="PROSITE" id="PS50090"/>
    </source>
</evidence>
<dbReference type="InterPro" id="IPR001005">
    <property type="entry name" value="SANT/Myb"/>
</dbReference>
<keyword evidence="2" id="KW-0238">DNA-binding</keyword>
<feature type="domain" description="Myb-like" evidence="6">
    <location>
        <begin position="90"/>
        <end position="133"/>
    </location>
</feature>
<dbReference type="CDD" id="cd00167">
    <property type="entry name" value="SANT"/>
    <property type="match status" value="3"/>
</dbReference>
<keyword evidence="1" id="KW-0805">Transcription regulation</keyword>
<organism evidence="8 9">
    <name type="scientific">Paramecium sonneborni</name>
    <dbReference type="NCBI Taxonomy" id="65129"/>
    <lineage>
        <taxon>Eukaryota</taxon>
        <taxon>Sar</taxon>
        <taxon>Alveolata</taxon>
        <taxon>Ciliophora</taxon>
        <taxon>Intramacronucleata</taxon>
        <taxon>Oligohymenophorea</taxon>
        <taxon>Peniculida</taxon>
        <taxon>Parameciidae</taxon>
        <taxon>Paramecium</taxon>
    </lineage>
</organism>
<keyword evidence="3" id="KW-0804">Transcription</keyword>
<dbReference type="PANTHER" id="PTHR46621">
    <property type="entry name" value="SNRNA-ACTIVATING PROTEIN COMPLEX SUBUNIT 4"/>
    <property type="match status" value="1"/>
</dbReference>